<reference evidence="1" key="1">
    <citation type="journal article" date="2015" name="Nature">
        <title>Complex archaea that bridge the gap between prokaryotes and eukaryotes.</title>
        <authorList>
            <person name="Spang A."/>
            <person name="Saw J.H."/>
            <person name="Jorgensen S.L."/>
            <person name="Zaremba-Niedzwiedzka K."/>
            <person name="Martijn J."/>
            <person name="Lind A.E."/>
            <person name="van Eijk R."/>
            <person name="Schleper C."/>
            <person name="Guy L."/>
            <person name="Ettema T.J."/>
        </authorList>
    </citation>
    <scope>NUCLEOTIDE SEQUENCE</scope>
</reference>
<dbReference type="PROSITE" id="PS51257">
    <property type="entry name" value="PROKAR_LIPOPROTEIN"/>
    <property type="match status" value="1"/>
</dbReference>
<proteinExistence type="predicted"/>
<organism evidence="1">
    <name type="scientific">marine sediment metagenome</name>
    <dbReference type="NCBI Taxonomy" id="412755"/>
    <lineage>
        <taxon>unclassified sequences</taxon>
        <taxon>metagenomes</taxon>
        <taxon>ecological metagenomes</taxon>
    </lineage>
</organism>
<sequence length="351" mass="38220">MKRPLKALFIAAGVLALTVLAACAFYQPIFQTVVSVALTPSGDFEEYTPPPAPDYAMATSWVALPETEDAADRSPAGLDLDQQSMAQADVFYIHPTTYVSRKGWNAPPDDQASNDEIEAWVLPAQAAAFNGCCRVYVPRYRQATIASFFDAQGNGDQALDLAYSDVARAFENFLATRNEGRPFIIAGHSQGARHARRLLDEVLTPRIIEERLIAIYTVGQAMVPSDKVPTCEGANQTGCQISWNTQTESASRSIGTSGSICVNPITWTADEVAAPATANLGSVDFGAKAQVEDGVVGAQCRDGALIVSNVESRNFDYMPFGRGNYHRYDYSLYYMNIRENAAARVRAFLDE</sequence>
<dbReference type="InterPro" id="IPR029058">
    <property type="entry name" value="AB_hydrolase_fold"/>
</dbReference>
<name>A0A0F9UW06_9ZZZZ</name>
<dbReference type="SUPFAM" id="SSF53474">
    <property type="entry name" value="alpha/beta-Hydrolases"/>
    <property type="match status" value="1"/>
</dbReference>
<dbReference type="EMBL" id="LAZR01000527">
    <property type="protein sequence ID" value="KKN65341.1"/>
    <property type="molecule type" value="Genomic_DNA"/>
</dbReference>
<evidence type="ECO:0000313" key="1">
    <source>
        <dbReference type="EMBL" id="KKN65341.1"/>
    </source>
</evidence>
<protein>
    <recommendedName>
        <fullName evidence="2">DUF3089 domain-containing protein</fullName>
    </recommendedName>
</protein>
<dbReference type="AlphaFoldDB" id="A0A0F9UW06"/>
<gene>
    <name evidence="1" type="ORF">LCGC14_0482630</name>
</gene>
<evidence type="ECO:0008006" key="2">
    <source>
        <dbReference type="Google" id="ProtNLM"/>
    </source>
</evidence>
<accession>A0A0F9UW06</accession>
<dbReference type="Pfam" id="PF11288">
    <property type="entry name" value="DUF3089"/>
    <property type="match status" value="1"/>
</dbReference>
<comment type="caution">
    <text evidence="1">The sequence shown here is derived from an EMBL/GenBank/DDBJ whole genome shotgun (WGS) entry which is preliminary data.</text>
</comment>
<dbReference type="InterPro" id="IPR021440">
    <property type="entry name" value="DUF3089"/>
</dbReference>